<keyword evidence="1" id="KW-0472">Membrane</keyword>
<reference evidence="2 3" key="1">
    <citation type="submission" date="2023-03" db="EMBL/GenBank/DDBJ databases">
        <title>WGS of Gossypium arboreum.</title>
        <authorList>
            <person name="Yu D."/>
        </authorList>
    </citation>
    <scope>NUCLEOTIDE SEQUENCE [LARGE SCALE GENOMIC DNA]</scope>
    <source>
        <tissue evidence="2">Leaf</tissue>
    </source>
</reference>
<name>A0ABR0QXM2_GOSAR</name>
<proteinExistence type="predicted"/>
<accession>A0ABR0QXM2</accession>
<organism evidence="2 3">
    <name type="scientific">Gossypium arboreum</name>
    <name type="common">Tree cotton</name>
    <name type="synonym">Gossypium nanking</name>
    <dbReference type="NCBI Taxonomy" id="29729"/>
    <lineage>
        <taxon>Eukaryota</taxon>
        <taxon>Viridiplantae</taxon>
        <taxon>Streptophyta</taxon>
        <taxon>Embryophyta</taxon>
        <taxon>Tracheophyta</taxon>
        <taxon>Spermatophyta</taxon>
        <taxon>Magnoliopsida</taxon>
        <taxon>eudicotyledons</taxon>
        <taxon>Gunneridae</taxon>
        <taxon>Pentapetalae</taxon>
        <taxon>rosids</taxon>
        <taxon>malvids</taxon>
        <taxon>Malvales</taxon>
        <taxon>Malvaceae</taxon>
        <taxon>Malvoideae</taxon>
        <taxon>Gossypium</taxon>
    </lineage>
</organism>
<protein>
    <submittedName>
        <fullName evidence="2">Uncharacterized protein</fullName>
    </submittedName>
</protein>
<evidence type="ECO:0000313" key="3">
    <source>
        <dbReference type="Proteomes" id="UP001358586"/>
    </source>
</evidence>
<keyword evidence="1" id="KW-1133">Transmembrane helix</keyword>
<keyword evidence="3" id="KW-1185">Reference proteome</keyword>
<gene>
    <name evidence="2" type="ORF">PVK06_006199</name>
</gene>
<dbReference type="EMBL" id="JARKNE010000002">
    <property type="protein sequence ID" value="KAK5843741.1"/>
    <property type="molecule type" value="Genomic_DNA"/>
</dbReference>
<comment type="caution">
    <text evidence="2">The sequence shown here is derived from an EMBL/GenBank/DDBJ whole genome shotgun (WGS) entry which is preliminary data.</text>
</comment>
<evidence type="ECO:0000256" key="1">
    <source>
        <dbReference type="SAM" id="Phobius"/>
    </source>
</evidence>
<sequence>MVCFPEKKQNKELIAENMCFRSGYGMRSLNMDRKSINEALIEAYVVKADVADGKIVEKDLGNLLNGDEDEWLLGLQGSMVRKFCLLFFSLIFWVFFLYVERVSMVLLMEVTFYLRVNYTKRPQIIA</sequence>
<keyword evidence="1" id="KW-0812">Transmembrane</keyword>
<evidence type="ECO:0000313" key="2">
    <source>
        <dbReference type="EMBL" id="KAK5843741.1"/>
    </source>
</evidence>
<feature type="transmembrane region" description="Helical" evidence="1">
    <location>
        <begin position="79"/>
        <end position="99"/>
    </location>
</feature>
<dbReference type="Proteomes" id="UP001358586">
    <property type="component" value="Chromosome 2"/>
</dbReference>